<protein>
    <submittedName>
        <fullName evidence="2">Uncharacterized protein</fullName>
    </submittedName>
</protein>
<dbReference type="Proteomes" id="UP000887564">
    <property type="component" value="Unplaced"/>
</dbReference>
<organism evidence="1 2">
    <name type="scientific">Parascaris equorum</name>
    <name type="common">Equine roundworm</name>
    <dbReference type="NCBI Taxonomy" id="6256"/>
    <lineage>
        <taxon>Eukaryota</taxon>
        <taxon>Metazoa</taxon>
        <taxon>Ecdysozoa</taxon>
        <taxon>Nematoda</taxon>
        <taxon>Chromadorea</taxon>
        <taxon>Rhabditida</taxon>
        <taxon>Spirurina</taxon>
        <taxon>Ascaridomorpha</taxon>
        <taxon>Ascaridoidea</taxon>
        <taxon>Ascarididae</taxon>
        <taxon>Parascaris</taxon>
    </lineage>
</organism>
<proteinExistence type="predicted"/>
<accession>A0A914S183</accession>
<dbReference type="WBParaSite" id="PEQ_0000807501-mRNA-1">
    <property type="protein sequence ID" value="PEQ_0000807501-mRNA-1"/>
    <property type="gene ID" value="PEQ_0000807501"/>
</dbReference>
<keyword evidence="1" id="KW-1185">Reference proteome</keyword>
<evidence type="ECO:0000313" key="1">
    <source>
        <dbReference type="Proteomes" id="UP000887564"/>
    </source>
</evidence>
<sequence>MHFRGLSLQFHLSKISQMRGILLHLVLVSQISLKGPELILF</sequence>
<dbReference type="AlphaFoldDB" id="A0A914S183"/>
<reference evidence="2" key="1">
    <citation type="submission" date="2022-11" db="UniProtKB">
        <authorList>
            <consortium name="WormBaseParasite"/>
        </authorList>
    </citation>
    <scope>IDENTIFICATION</scope>
</reference>
<name>A0A914S183_PAREQ</name>
<evidence type="ECO:0000313" key="2">
    <source>
        <dbReference type="WBParaSite" id="PEQ_0000807501-mRNA-1"/>
    </source>
</evidence>